<dbReference type="InterPro" id="IPR052895">
    <property type="entry name" value="HetReg/Transcr_Mod"/>
</dbReference>
<evidence type="ECO:0000313" key="2">
    <source>
        <dbReference type="EMBL" id="KAF2662059.1"/>
    </source>
</evidence>
<proteinExistence type="predicted"/>
<dbReference type="InterPro" id="IPR002227">
    <property type="entry name" value="Tyrosinase_Cu-bd"/>
</dbReference>
<dbReference type="Proteomes" id="UP000799324">
    <property type="component" value="Unassembled WGS sequence"/>
</dbReference>
<dbReference type="InterPro" id="IPR010730">
    <property type="entry name" value="HET"/>
</dbReference>
<feature type="domain" description="Tyrosinase copper-binding" evidence="1">
    <location>
        <begin position="178"/>
        <end position="189"/>
    </location>
</feature>
<dbReference type="PANTHER" id="PTHR24148:SF82">
    <property type="entry name" value="HETEROKARYON INCOMPATIBILITY DOMAIN-CONTAINING PROTEIN"/>
    <property type="match status" value="1"/>
</dbReference>
<sequence>MATRPRELIDQDYAYNAVDAEQKHIRILRLHPGQWHADIRCSLEVVSLKDKVQYEALSYAWGDPRITKPMFLHDVRIQVTANLEAALRHLRSREIPTILWVDAICIDQRNLEEKTHQVGLMGKIYAACIRVIIWLGTPQPRQASYPKSYLPQVKRTSGRSSLKLPVSPDNDEEMNFQDPFFLVRHFAADRHFYDLPCFLPSKFSRSFKFKDTTTFKYLWQKFLDGAQTSWWERFWCVQEALLPPEATVIFGHWRIPWNMFRTAAKNQGRHMTSCCANVAMKLPGKYTYYPDLLVTDSPNTTNAAERIKRRFSDLDWMLRAYRDKDCTNPRDKIYGLLGLIDERASDGIVVDYRATVAQVFTSAMETILKESRDWGDLRSLTGSGFHSQQFLLPSWVRNFAACPDKTGMFYEAIRLEIYRIYNAAGGKKAEIKIDGHEALELKGIMVGKIRRVGCVVLHRDAKHISHVIRSWHKVAGIKIAHTLSTLQKPRQRAFWHTIAGNIVFDQGKWRVFDESDTRAFELWLHGTLTAWMRLSKPVLEEKHVKSILASIFGRAMYITERGDIGLCGSTARPGDETWILQGGNVPFLLRRRTEPNKEEPTDHHLIGECYLHGFMTGKAVAAGDVGFSTIVLK</sequence>
<keyword evidence="3" id="KW-1185">Reference proteome</keyword>
<dbReference type="EMBL" id="MU004291">
    <property type="protein sequence ID" value="KAF2662059.1"/>
    <property type="molecule type" value="Genomic_DNA"/>
</dbReference>
<evidence type="ECO:0000259" key="1">
    <source>
        <dbReference type="PROSITE" id="PS00498"/>
    </source>
</evidence>
<dbReference type="Pfam" id="PF06985">
    <property type="entry name" value="HET"/>
    <property type="match status" value="1"/>
</dbReference>
<gene>
    <name evidence="2" type="ORF">K491DRAFT_339820</name>
</gene>
<reference evidence="2" key="1">
    <citation type="journal article" date="2020" name="Stud. Mycol.">
        <title>101 Dothideomycetes genomes: a test case for predicting lifestyles and emergence of pathogens.</title>
        <authorList>
            <person name="Haridas S."/>
            <person name="Albert R."/>
            <person name="Binder M."/>
            <person name="Bloem J."/>
            <person name="Labutti K."/>
            <person name="Salamov A."/>
            <person name="Andreopoulos B."/>
            <person name="Baker S."/>
            <person name="Barry K."/>
            <person name="Bills G."/>
            <person name="Bluhm B."/>
            <person name="Cannon C."/>
            <person name="Castanera R."/>
            <person name="Culley D."/>
            <person name="Daum C."/>
            <person name="Ezra D."/>
            <person name="Gonzalez J."/>
            <person name="Henrissat B."/>
            <person name="Kuo A."/>
            <person name="Liang C."/>
            <person name="Lipzen A."/>
            <person name="Lutzoni F."/>
            <person name="Magnuson J."/>
            <person name="Mondo S."/>
            <person name="Nolan M."/>
            <person name="Ohm R."/>
            <person name="Pangilinan J."/>
            <person name="Park H.-J."/>
            <person name="Ramirez L."/>
            <person name="Alfaro M."/>
            <person name="Sun H."/>
            <person name="Tritt A."/>
            <person name="Yoshinaga Y."/>
            <person name="Zwiers L.-H."/>
            <person name="Turgeon B."/>
            <person name="Goodwin S."/>
            <person name="Spatafora J."/>
            <person name="Crous P."/>
            <person name="Grigoriev I."/>
        </authorList>
    </citation>
    <scope>NUCLEOTIDE SEQUENCE</scope>
    <source>
        <strain evidence="2">CBS 122681</strain>
    </source>
</reference>
<organism evidence="2 3">
    <name type="scientific">Lophiostoma macrostomum CBS 122681</name>
    <dbReference type="NCBI Taxonomy" id="1314788"/>
    <lineage>
        <taxon>Eukaryota</taxon>
        <taxon>Fungi</taxon>
        <taxon>Dikarya</taxon>
        <taxon>Ascomycota</taxon>
        <taxon>Pezizomycotina</taxon>
        <taxon>Dothideomycetes</taxon>
        <taxon>Pleosporomycetidae</taxon>
        <taxon>Pleosporales</taxon>
        <taxon>Lophiostomataceae</taxon>
        <taxon>Lophiostoma</taxon>
    </lineage>
</organism>
<dbReference type="AlphaFoldDB" id="A0A6A6TPQ1"/>
<accession>A0A6A6TPQ1</accession>
<dbReference type="GO" id="GO:0016491">
    <property type="term" value="F:oxidoreductase activity"/>
    <property type="evidence" value="ECO:0007669"/>
    <property type="project" value="InterPro"/>
</dbReference>
<dbReference type="Pfam" id="PF26639">
    <property type="entry name" value="Het-6_barrel"/>
    <property type="match status" value="1"/>
</dbReference>
<name>A0A6A6TPQ1_9PLEO</name>
<dbReference type="PANTHER" id="PTHR24148">
    <property type="entry name" value="ANKYRIN REPEAT DOMAIN-CONTAINING PROTEIN 39 HOMOLOG-RELATED"/>
    <property type="match status" value="1"/>
</dbReference>
<dbReference type="OrthoDB" id="2157530at2759"/>
<evidence type="ECO:0000313" key="3">
    <source>
        <dbReference type="Proteomes" id="UP000799324"/>
    </source>
</evidence>
<dbReference type="PROSITE" id="PS00498">
    <property type="entry name" value="TYROSINASE_2"/>
    <property type="match status" value="1"/>
</dbReference>
<protein>
    <recommendedName>
        <fullName evidence="1">Tyrosinase copper-binding domain-containing protein</fullName>
    </recommendedName>
</protein>